<dbReference type="EMBL" id="CP043669">
    <property type="protein sequence ID" value="QEP92052.1"/>
    <property type="molecule type" value="Genomic_DNA"/>
</dbReference>
<dbReference type="GO" id="GO:0003677">
    <property type="term" value="F:DNA binding"/>
    <property type="evidence" value="ECO:0007669"/>
    <property type="project" value="InterPro"/>
</dbReference>
<comment type="similarity">
    <text evidence="1">Belongs to the transposase 8 family.</text>
</comment>
<dbReference type="SUPFAM" id="SSF46689">
    <property type="entry name" value="Homeodomain-like"/>
    <property type="match status" value="1"/>
</dbReference>
<organism evidence="3 4">
    <name type="scientific">Klebsiella pneumoniae</name>
    <dbReference type="NCBI Taxonomy" id="573"/>
    <lineage>
        <taxon>Bacteria</taxon>
        <taxon>Pseudomonadati</taxon>
        <taxon>Pseudomonadota</taxon>
        <taxon>Gammaproteobacteria</taxon>
        <taxon>Enterobacterales</taxon>
        <taxon>Enterobacteriaceae</taxon>
        <taxon>Klebsiella/Raoultella group</taxon>
        <taxon>Klebsiella</taxon>
        <taxon>Klebsiella pneumoniae complex</taxon>
    </lineage>
</organism>
<dbReference type="EMBL" id="RCZY01000002">
    <property type="protein sequence ID" value="RRE43590.1"/>
    <property type="molecule type" value="Genomic_DNA"/>
</dbReference>
<evidence type="ECO:0000313" key="5">
    <source>
        <dbReference type="Proteomes" id="UP000325096"/>
    </source>
</evidence>
<dbReference type="GO" id="GO:0006313">
    <property type="term" value="P:DNA transposition"/>
    <property type="evidence" value="ECO:0007669"/>
    <property type="project" value="InterPro"/>
</dbReference>
<dbReference type="Pfam" id="PF01527">
    <property type="entry name" value="HTH_Tnp_1"/>
    <property type="match status" value="1"/>
</dbReference>
<reference evidence="2 5" key="2">
    <citation type="submission" date="2019-08" db="EMBL/GenBank/DDBJ databases">
        <title>Emergence of NDM-5-producing hypervirulent Klebsiella pneumoniae from clinical infections.</title>
        <authorList>
            <person name="Shen Z."/>
            <person name="Zhang H."/>
            <person name="Li M."/>
        </authorList>
    </citation>
    <scope>NUCLEOTIDE SEQUENCE [LARGE SCALE GENOMIC DNA]</scope>
    <source>
        <strain evidence="2 5">RJ18-06</strain>
    </source>
</reference>
<name>A0A3P2EGN1_KLEPN</name>
<dbReference type="InterPro" id="IPR002514">
    <property type="entry name" value="Transposase_8"/>
</dbReference>
<proteinExistence type="inferred from homology"/>
<evidence type="ECO:0000313" key="3">
    <source>
        <dbReference type="EMBL" id="RRE43590.1"/>
    </source>
</evidence>
<dbReference type="AlphaFoldDB" id="A0A3P2EGN1"/>
<evidence type="ECO:0000313" key="4">
    <source>
        <dbReference type="Proteomes" id="UP000272440"/>
    </source>
</evidence>
<accession>A0A3P2EGN1</accession>
<protein>
    <recommendedName>
        <fullName evidence="6">Transposase</fullName>
    </recommendedName>
</protein>
<evidence type="ECO:0008006" key="6">
    <source>
        <dbReference type="Google" id="ProtNLM"/>
    </source>
</evidence>
<reference evidence="3 4" key="1">
    <citation type="journal article" date="2019" name="Antimicrob. Agents Chemother.">
        <title>Applying Rapid Whole Genome Sequencing to Predict Phenotypic Antimicrobial Susceptibility Testing Results Among Carbapenem-Resistant Klebsiella pneumoniae Clinical Isolates.</title>
        <authorList>
            <person name="Tamma P.D."/>
            <person name="Fan Y."/>
            <person name="Bergman Y."/>
            <person name="Pertea G."/>
            <person name="Kazmi A."/>
            <person name="Lewis S."/>
            <person name="Carroll K.C."/>
            <person name="Schatz M.C."/>
            <person name="Timp W."/>
            <person name="Simner P.J."/>
        </authorList>
    </citation>
    <scope>NUCLEOTIDE SEQUENCE [LARGE SCALE GENOMIC DNA]</scope>
    <source>
        <strain evidence="3 4">KLPN_33</strain>
    </source>
</reference>
<sequence length="160" mass="18365">MELQDWRKEPRKNYSNEFKLRMVELASQPGACVAQIARENGVNDNVIFKWLRLWQNEGRVSRRLPVTTSSDTGVELLPVEITPDEQKEPVAAIAPSLSTSTQTRVSASSCKVEFRHGNMTLENPSPELLTVLIRELTGREDDLTPIRYPYLARCRRYRYA</sequence>
<gene>
    <name evidence="3" type="ORF">EAO28_13010</name>
    <name evidence="2" type="ORF">FZ929_25820</name>
</gene>
<dbReference type="Proteomes" id="UP000325096">
    <property type="component" value="Chromosome"/>
</dbReference>
<dbReference type="Proteomes" id="UP000272440">
    <property type="component" value="Unassembled WGS sequence"/>
</dbReference>
<evidence type="ECO:0000256" key="1">
    <source>
        <dbReference type="ARBA" id="ARBA00009964"/>
    </source>
</evidence>
<evidence type="ECO:0000313" key="2">
    <source>
        <dbReference type="EMBL" id="QEP92052.1"/>
    </source>
</evidence>
<dbReference type="InterPro" id="IPR009057">
    <property type="entry name" value="Homeodomain-like_sf"/>
</dbReference>
<dbReference type="NCBIfam" id="NF047595">
    <property type="entry name" value="IS66_ISRel24_TnpA"/>
    <property type="match status" value="1"/>
</dbReference>
<dbReference type="GO" id="GO:0004803">
    <property type="term" value="F:transposase activity"/>
    <property type="evidence" value="ECO:0007669"/>
    <property type="project" value="InterPro"/>
</dbReference>